<feature type="region of interest" description="Disordered" evidence="1">
    <location>
        <begin position="162"/>
        <end position="182"/>
    </location>
</feature>
<feature type="domain" description="Cadherin" evidence="2">
    <location>
        <begin position="2849"/>
        <end position="2946"/>
    </location>
</feature>
<dbReference type="Pfam" id="PF17803">
    <property type="entry name" value="Cadherin_4"/>
    <property type="match status" value="45"/>
</dbReference>
<dbReference type="Gene3D" id="2.60.40.10">
    <property type="entry name" value="Immunoglobulins"/>
    <property type="match status" value="48"/>
</dbReference>
<dbReference type="PANTHER" id="PTHR14139:SF2">
    <property type="entry name" value="CALSYNTENIN-1"/>
    <property type="match status" value="1"/>
</dbReference>
<evidence type="ECO:0000256" key="1">
    <source>
        <dbReference type="SAM" id="MobiDB-lite"/>
    </source>
</evidence>
<dbReference type="Proteomes" id="UP001162800">
    <property type="component" value="Chromosome"/>
</dbReference>
<dbReference type="NCBIfam" id="TIGR01965">
    <property type="entry name" value="VCBS_repeat"/>
    <property type="match status" value="48"/>
</dbReference>
<dbReference type="InterPro" id="IPR040853">
    <property type="entry name" value="RapA2_cadherin-like"/>
</dbReference>
<sequence length="6128" mass="622696">MAAAQTVLVTQLTGQAWIRGTDGSLTPIHEGMRIPADAVIVTSSGGSVQLQADGQPPLIVGENQELVLTADLVNPPLPQEAAVAAPVPAEIDQIIAAINAGQDPFEQLDPTAATLGGGSEGGSTFVRLARILESTSPLALAFDTPTATATEVPLFSGAAEVQDDGQDAAQPAPAPATPQANADAGSVLEDAAQPLLGNVLANDTLGAGTLAEHQVALAGNGRGQYGQITLNADGSYSYQLDNSLPSVQSLAAGETATESFTYTLVDANGVSSSGSLTVTIVGTNDAPVLSGQVAIVVSEDQATPVTGQLTVTDVDASDTHIWTVANGGQGQYGNFTVDQTGRWTYVPGAGNADVQGLTAGQQLTDTITVTVSDGQGGTATQTVTVTIEGADDGAVVVPATPGSDLGSVTEDGTLTTRGKLNVTDPDAGQAVFVAQNVATTYGQFIIGTDGTWTYTLNNDNPAVQALGAGQTLTETHEVRTADGTTANVVITINGTNDVPTLGTGVASVTEDVAVSNGQLVTSGSVTITDIDAGQSSFQPAAVFNGTDTALGTLVFNTDGSYSYSVDNSKVQYLKTGESVVETYTVTSIDGSASTTISITINGADDGAVIVPATPGSDLGSVTEDGTLTTSGKLNVTDPDAGQSVFVAQNVATTYGQFIIGTDGTWTYTLNNDNPAVQALGAGQTLTETHEVRTADGTTANVAITINGTNDVPTLGTGVASVIEDVAVSNGQLVTSGVVSISDIDGGQNSFQPTAVFNGTGSALGTLVFNTDGTYSYSVDNSKVQYLKTGESVVETYTVTSIDGSASTTISITINGADDGAVIVPGVPGGDVGSVTEDGALSTSGKLNVTEPDAGQAVFVAQNVTTTYGQFTISTDGAWTYQLNNDNPAVQALGAGQTLTETREVRTADGTTANVVITINGTNDVPTLGTGVASVTEDVAVANGQLVASGVVSISDIDGGQNSFQPAAVFNGTGTALGTLVFNTDGTYSYSVDNSKVQYLKTGESVVETYTVTSIDGSASTTISITINGADDGAVIVPATPGSDLGSVTEDSTLTTSGKLNVVDPDAGQAVFVAQNVATTYGQFIIGTGGTWTYTLNNDNPAVQALGAGQTLTETHEVRTADGTTANVVITINGTNDVPTLGTGVASVTEDVAVSNGQLVTSGVVSISDIDGGQNSFQPTAVFNGTGSALGTLVFNTDGTYSYSVDNSKVQYLKTGESVVETYTVTSIDGSASTTISITINGADDGAVIVPGVPGGDVGSVTEDGALSTSGKLNVTEPDAGQAVFVAQNVTTTYGQFTISTDGAWTYQLNNDNPAVQALGAGQTLTETREVRTADGTTANVVITINGTNDVPTLGTGVASVTEDVAVANGQLVASGVVSISDIDGGQNSFQPAAVFNGTGTALGTLVFNTDGTYSYSVDNSKVQYLKTGESVVETYTVTSIDGSASTTISITINGADDGAVIVPATPGSDLGSVTEDGTLTTSGKLNVTDPDAGQAVFVVQNVATTYGQFTIGTDGTWTYTLNNDNPAVQALGAGQTLTETREVRTADGTTANVVITINGTNDVPTLGTGVASVTEDVAVSNGQLVTSGSVTITDIDAGQNSFQAAAVFNGTGTALGTLVFNTDGSYSYSVDNSKVQYLKTGESVVETYTVTSIDGSASTTISITINGADDGAVIVPATPGSDLGSVTEDSTLTTSGKLNVVDPDAGQAVFVAQNVATTYGRFTIGTDGTWTYTLNNDNPAVQALGAGQTLTETHEVRTADGTTANVVITINGTNDVPTLGTGVASVAEDVAVSNGQLVTSGVVSISDIDAGENSFQPAAVFNGTGTALGTLVFNTDGSYSYSVDNSKVQYLKTGQSVVETYTVTSVDGSATTTIAITINGADDGAVIVPATPGSDRGTVTEDGQLTTSGKLNVTDPDAGQAAFTPQTNAAGTHGSFSIDASGNWSYALNNSDSAVQQLGANETLTERFTVTTIDGTTAIVTVTIQGTNDIPVLSGELTGTVTEDGTQTANGQLSTSDVDANDTHSYSVIGSATGTYGSFSVDSTGKWTYQLDNAAAQALKAGDTRTETYTVQVSDGHGGTDTQSVTVTINGSDDGAVVTPATPGSDRGTVTEDGQLTTSGKLNVTDPDAGQAAFTPQTNAAGTHGSFSIDADGNWSYALNNSDSAVQQLGANETLTERFTVTTIDGTTAIVSVTIQGTNDIPVLSGELTGTVTEDGTQTANGQLSTSDVDANDTHSYSVIGSATGTYGSFSVDSTGKWTYQLDNAAAQALKAGDTRTETYTVQVSDGHGGTDTQSVTVTINGSDDGAVVTPATPGSDRGTVTEDGQLTTSGKLNVVDPDAGQAAFTPVTGQAGNHGSFSIDASGNWSYALNNSDSAVQQLGANETLTERFTVTTIDGTTAIVSVTIQGTNDIPVLSGELTGTVTEDGTQTANGQLSTSDVDANDTHSYAVVGSATGTYGSFSVDSTGKWTYQLDNAAAQALKAGDTRTETYTVQVSDGHGGTDTQSVTVTINGSDDGAVVTPATPGSDGGTVTEDGTLTTSGKLNVTDPDAGQAAFTPQTNAAGTHGSFSIDASGNWSYALNNSDSAVQQLGANETLTERFTVTTIDGTTAIVTVTIQGTNDIPVLSGELTGTVTEDGTQTANGQLSTSDVDANDTHSYSVIGSATGTYGSFSVDSTGKWTYQLDNAAAQALKAGDTRTETYQVQVSDGHGGTDTQSVTVTINGSDDGAVVTPATPGSDGGTVTEDGTLTTSGKLNVTDPDAGQAAFTPQTNAAGTHGSFSIDASGNWGYALNNSDSAVQQLGANETLTERFTVTTIDGTTAIVTVTIQGTNDIPVLSGELTGTVTEDGTQTANGQLSTSDVDANDTHSYSVIGSATGTYGSFSVDSTGKWTYQLDNAAAQALKAGDTRTETYTVQVSDGHGGTDTQSVTVTINGSDDGAVVTPATPGSDGGTVTEDGQLTTSGKLNVVDPDAGQAAFTPQTNAAGTHGSFSIDADGNWSYALNNSDSAVQQLGANETLTERFTVTTIDGTTAIVTVTIQGTNDIPVLSGELTGTVTEDGTQTANGQLSTSDVDANDTHSYAVVGSATGTYGSFSVDSTGKWTYQLDNAAAQALKAGDTRTETYQVQVSDGHGGTDTQSVTVTINGSDDGAVVTPATPGSDGGTVTEDGTLTTSGKLNVVDPDAGQAAFTPQTNAAGTYGSFSIDADGNWGYALNNSDSAVQQLGANETLTERFTVTTIDGTTAIVSVTIQGTNDIPVLSGELTGTVTEDGTQTANGQLSTSDVDANDTHSYAVVGSATGTYGSFSVDSTGKWTYQLDNAAAQALKAGDTRTETYQVQVSDGNGGTDTKDITVTILGADDGAVVTPAAPGSDRGTVTEDGQLTTSGKLNVVDPDAGQAAFMPQTNAAGTHGSFSIDANGNWGYALNNSDSAVQQLGANETLTERFTVTTIDGTTAIVTVTIQGTNDIPVLSGELTGTVTEDGTQTANGQLSTSDVDANDTHSYAVVGSATGTYGSFSVDSTGKWTYQLDNAAAQALKAGDTRTETYQVQVSDGNGGTDTKDITVTILGADDGAVVTPAAPGSDRGTVTEDSQLTTSGKLNVTDPDAGQAAFTPVTGQAGNHGSFSIDANGNWSYALNNSDSAVQQLGANETLTETFEVTTIDGTTAIVTVTIQGTNDIPVLSGELTGTVTEDGTQTANGQLSTSDVDANDTHSYAVVGSATGTYGSFSVDSTGKWTYQLDNAAAQALKAGDTRTETYQVQVSDGHGGTDTQSVTVTINGSDDGAVVTPATPGSDRGIVTEDGTLNTSGKLNVVDPDAGQAAFTPQTNAAGTHGSFSIDANGNWGYALNNSDSAVQQLGANETLTERFTVTTIDGTTAIVTVTIQGTNDIPVLSGELTGTVTEDGMQTANGQLSTSDVDANDTHSYAVVGSATGTYGSFNVDSTGKWTYTLDSAAAQALKAGDTRTETYQVQVSDGNGGTDTQSVTVTINGSDDGAVVTPATPGSDRGTVTEDGQLTTSGKLDVVDPDAGQAAFTPQTNAAGTHGSFSIDADGNWSYALNNSDSAVQQLGANETLTERFTVTTIDGTTAIVTVTIQGTNDIPVLSGELTGTVTEDGTQTANGQLSTSDVDANDTHSYAVVGSATGTYGSFSVDSTGKWTYQLDNAAAQALKAGDTRTETYQVQVSDGHGGTDTQSVTVTINGSDDGAVVTPATPGSDGGTVTEDGTLTTSGKLNVVDPDAGQAAFTPQTNAAGTHGSFSIDADGNWSYALNNSDSAVQQLGANETLTERFTVTTIDGTTAIVTVTIQGTNDIPVLSGELTGTVTEDGTQTANGQLSTSDVDANDTHSYSVIGSATGTYGSFNVDSTGKWTYTLDNAAAQALKAGDTRTETYTVQVSDGHGGTDTKSVTVTINGSDDRAVVTPATPGSDRGTVTEDGQLTTSGKLNVVDPDAGQAVFVAQNNVTATYGKFGIDASGNWKYELNNSHAAVQALGAGKTLTETREVTTADGTKSSVVITIQGTNDVPTLTGSMKSLSEDGETVQGKLQTSGVVAISDVDAGESSFRPGAAFTSSTATNGAQLGTLVFDTNGSYSYSVDSSKVQYLKAGESVVETYTVTSLDGSATTTIQITIDGSDDGAVVTGDDIAALKEDTKTDASGKLSVTDADAGQSFFAEQRDVSVQYGKFTITRDGNWTYRLNNEDPVIQRLGEGQRLTETVTVRTADGTPAQVYVTITGTNDLPQLSQADKTITENPNAAGGVLTVVDSLTITDADEGQAKFQSGAVLSRVEGSVLAANTALGVLTFNADGSYRYSVDNSKVDYLKTGESVVETYTVTSFDRTTTSTIVIRIQGADSGAVITPATPGSDKGSVTEDGQLVASGKLDVVDPDAGQAVFVAQNNVTTTYGKFSIDASGNWRYELNNSNAAVQALGAGQVLTETREVVTADGTRSSVVITINGTNDIPSLGTATGAVKEDVGVVGGKLVTSGSVTISDVDTGESSFKAGAAFTGSTAANGAQLGTLVFGTDGTYSYSVDNSKVQYLKTGESVVETYTVTSKDNSASTTITITIHGTDDGAVIRPATPGSDKGSVTEDGQLAASGKLDVVDPDAGQAVFVAQKNATTTYGTFSIDTQGNWTYTLNNANPVVQALGAGQVLTETREVTTADGSRSSVVITINGTNDVPTLGTSTRSVTEDVGVVGGKLVTSGSVTISDVDSGESSFKAGAAFTGSTAANGAQLGALVFNTDGTYSYSVDNSKVQYLKAGQSVVETYTVTSKDNSATTTITITINGANEAPVVQAVTAATPEDTMVAVALRGTDADGNIVSFQISSLPDARYGLLYKDAAGKVLLTTQDVIAASNNGATVYFKPTPDWSGTTTFGYSAKDNEGLVSASNATGTVTVTPVADTPVVNLTVGAGSNPVTTVIDTTTVTATNTGHTVTATNADGTKGVVSVVTGTNHDGFGVSGNVANNGGAASTEVAGNGTVSESVTVAFKVPVTKITVQFAWLAATEQARYRMYDEAGKLIKTDIIQGRTDTVEEQFTLTTPVGSTIGKIVFDAPRNGDDYLVHKVTYTTATTYPLTITADPRDLDYSESITRVVVEVPVGVTLSAGTQVDATHWSLPLTSTGSYSVNVDATTKAVTITGLNMTVPENVTVGELKVVATAADGSSTADASFTYRDVPVARDDKATATLTSTTTPAKQDTLAAFSSGETTAWRFNSGTTVDKDTASLATQTVLRSDQGKWLTTSLQGTTLDAQNSASKLILTDNGGSSSTDAQVVTPVYTPTVQGTTLQFDVVNASNIGAYDSATWQLVRSTDGGNTWTSAQVGSLTAGSMVTGPLDAGSSYRIILTVNDRTSFNGNFSVEFDNFVANVPATSDIVWSSAALNGSVSDNDSWGTLGNTSTLAVNVNGAWVNASAGGTTVAGDYGTLVLKSDGSYTYTPTASAAGAGKVDHFEYRLTQADGDTDTANLDITINATGPGAVTASAMSRMASTVESENAHEVHSTSGNDTLIGTAEDDLFVWHQADAGTAARPAVDVVKNFDAEGNDVLDLSDLLQGEEASTDLSKFLHLETRTEADGTTIDTVLKVSTAGTLDAHGNGFNQQILIEGVDLTGASHDQNAMIKDLIDQGKLKVDQS</sequence>
<dbReference type="InterPro" id="IPR010221">
    <property type="entry name" value="VCBS_dom"/>
</dbReference>
<dbReference type="Pfam" id="PF17963">
    <property type="entry name" value="Big_9"/>
    <property type="match status" value="3"/>
</dbReference>
<protein>
    <submittedName>
        <fullName evidence="3">VCBS domain-containing protein</fullName>
    </submittedName>
</protein>
<feature type="domain" description="Cadherin" evidence="2">
    <location>
        <begin position="4326"/>
        <end position="4423"/>
    </location>
</feature>
<keyword evidence="4" id="KW-1185">Reference proteome</keyword>
<gene>
    <name evidence="3" type="ORF">M9799_01750</name>
</gene>
<feature type="domain" description="Cadherin" evidence="2">
    <location>
        <begin position="2216"/>
        <end position="2313"/>
    </location>
</feature>
<reference evidence="3" key="1">
    <citation type="submission" date="2022-09" db="EMBL/GenBank/DDBJ databases">
        <title>The complete genome of Acidovorax sp. 5MLIR.</title>
        <authorList>
            <person name="Liu L."/>
            <person name="Yue J."/>
            <person name="Yang F."/>
            <person name="Yuan J."/>
            <person name="Li L."/>
        </authorList>
    </citation>
    <scope>NUCLEOTIDE SEQUENCE</scope>
    <source>
        <strain evidence="3">5MLIR</strain>
    </source>
</reference>
<feature type="domain" description="Cadherin" evidence="2">
    <location>
        <begin position="3693"/>
        <end position="3790"/>
    </location>
</feature>
<dbReference type="PANTHER" id="PTHR14139">
    <property type="entry name" value="CALSYNTENIN"/>
    <property type="match status" value="1"/>
</dbReference>
<evidence type="ECO:0000313" key="4">
    <source>
        <dbReference type="Proteomes" id="UP001162800"/>
    </source>
</evidence>
<feature type="domain" description="Cadherin" evidence="2">
    <location>
        <begin position="3482"/>
        <end position="3579"/>
    </location>
</feature>
<feature type="domain" description="Cadherin" evidence="2">
    <location>
        <begin position="3892"/>
        <end position="4001"/>
    </location>
</feature>
<dbReference type="NCBIfam" id="TIGR03661">
    <property type="entry name" value="T1SS_VCA0849"/>
    <property type="match status" value="1"/>
</dbReference>
<feature type="domain" description="Cadherin" evidence="2">
    <location>
        <begin position="4115"/>
        <end position="4212"/>
    </location>
</feature>
<dbReference type="RefSeq" id="WP_263725581.1">
    <property type="nucleotide sequence ID" value="NZ_CP106881.1"/>
</dbReference>
<evidence type="ECO:0000259" key="2">
    <source>
        <dbReference type="PROSITE" id="PS50268"/>
    </source>
</evidence>
<feature type="region of interest" description="Disordered" evidence="1">
    <location>
        <begin position="2090"/>
        <end position="2117"/>
    </location>
</feature>
<evidence type="ECO:0000313" key="3">
    <source>
        <dbReference type="EMBL" id="UYG51996.1"/>
    </source>
</evidence>
<dbReference type="SMART" id="SM00112">
    <property type="entry name" value="CA"/>
    <property type="match status" value="12"/>
</dbReference>
<feature type="domain" description="Cadherin" evidence="2">
    <location>
        <begin position="3060"/>
        <end position="3157"/>
    </location>
</feature>
<feature type="domain" description="Cadherin" evidence="2">
    <location>
        <begin position="3271"/>
        <end position="3368"/>
    </location>
</feature>
<feature type="domain" description="Cadherin" evidence="2">
    <location>
        <begin position="2638"/>
        <end position="2735"/>
    </location>
</feature>
<proteinExistence type="predicted"/>
<feature type="compositionally biased region" description="Low complexity" evidence="1">
    <location>
        <begin position="167"/>
        <end position="182"/>
    </location>
</feature>
<dbReference type="InterPro" id="IPR002126">
    <property type="entry name" value="Cadherin-like_dom"/>
</dbReference>
<dbReference type="PROSITE" id="PS50268">
    <property type="entry name" value="CADHERIN_2"/>
    <property type="match status" value="13"/>
</dbReference>
<dbReference type="EMBL" id="CP106881">
    <property type="protein sequence ID" value="UYG51996.1"/>
    <property type="molecule type" value="Genomic_DNA"/>
</dbReference>
<feature type="domain" description="Cadherin" evidence="2">
    <location>
        <begin position="2005"/>
        <end position="2102"/>
    </location>
</feature>
<name>A0ABY6GAS3_9BURK</name>
<dbReference type="InterPro" id="IPR013783">
    <property type="entry name" value="Ig-like_fold"/>
</dbReference>
<feature type="domain" description="Cadherin" evidence="2">
    <location>
        <begin position="303"/>
        <end position="400"/>
    </location>
</feature>
<organism evidence="3 4">
    <name type="scientific">Comamonas endophytica</name>
    <dbReference type="NCBI Taxonomy" id="2949090"/>
    <lineage>
        <taxon>Bacteria</taxon>
        <taxon>Pseudomonadati</taxon>
        <taxon>Pseudomonadota</taxon>
        <taxon>Betaproteobacteria</taxon>
        <taxon>Burkholderiales</taxon>
        <taxon>Comamonadaceae</taxon>
        <taxon>Comamonas</taxon>
    </lineage>
</organism>
<dbReference type="InterPro" id="IPR019960">
    <property type="entry name" value="T1SS_VCA0849"/>
</dbReference>
<feature type="domain" description="Cadherin" evidence="2">
    <location>
        <begin position="2427"/>
        <end position="2524"/>
    </location>
</feature>
<accession>A0ABY6GAS3</accession>